<dbReference type="GO" id="GO:0009401">
    <property type="term" value="P:phosphoenolpyruvate-dependent sugar phosphotransferase system"/>
    <property type="evidence" value="ECO:0007669"/>
    <property type="project" value="UniProtKB-KW"/>
</dbReference>
<comment type="caution">
    <text evidence="16">The sequence shown here is derived from an EMBL/GenBank/DDBJ whole genome shotgun (WGS) entry which is preliminary data.</text>
</comment>
<dbReference type="InterPro" id="IPR036388">
    <property type="entry name" value="WH-like_DNA-bd_sf"/>
</dbReference>
<dbReference type="PROSITE" id="PS51094">
    <property type="entry name" value="PTS_EIIA_TYPE_2"/>
    <property type="match status" value="1"/>
</dbReference>
<dbReference type="GO" id="GO:0005737">
    <property type="term" value="C:cytoplasm"/>
    <property type="evidence" value="ECO:0007669"/>
    <property type="project" value="UniProtKB-SubCell"/>
</dbReference>
<keyword evidence="2" id="KW-0813">Transport</keyword>
<dbReference type="EMBL" id="JRJU01000003">
    <property type="protein sequence ID" value="KHF41410.1"/>
    <property type="molecule type" value="Genomic_DNA"/>
</dbReference>
<dbReference type="Gene3D" id="1.10.1790.10">
    <property type="entry name" value="PRD domain"/>
    <property type="match status" value="1"/>
</dbReference>
<dbReference type="OrthoDB" id="369398at2"/>
<dbReference type="GO" id="GO:0008982">
    <property type="term" value="F:protein-N(PI)-phosphohistidine-sugar phosphotransferase activity"/>
    <property type="evidence" value="ECO:0007669"/>
    <property type="project" value="InterPro"/>
</dbReference>
<dbReference type="eggNOG" id="COG1762">
    <property type="taxonomic scope" value="Bacteria"/>
</dbReference>
<proteinExistence type="predicted"/>
<dbReference type="InterPro" id="IPR013011">
    <property type="entry name" value="PTS_EIIB_2"/>
</dbReference>
<feature type="coiled-coil region" evidence="12">
    <location>
        <begin position="184"/>
        <end position="211"/>
    </location>
</feature>
<dbReference type="SUPFAM" id="SSF52794">
    <property type="entry name" value="PTS system IIB component-like"/>
    <property type="match status" value="1"/>
</dbReference>
<evidence type="ECO:0000256" key="7">
    <source>
        <dbReference type="ARBA" id="ARBA00022777"/>
    </source>
</evidence>
<dbReference type="Pfam" id="PF05043">
    <property type="entry name" value="Mga"/>
    <property type="match status" value="1"/>
</dbReference>
<dbReference type="GO" id="GO:0016301">
    <property type="term" value="F:kinase activity"/>
    <property type="evidence" value="ECO:0007669"/>
    <property type="project" value="UniProtKB-KW"/>
</dbReference>
<name>A0A0B0IJF6_9BACI</name>
<dbReference type="SUPFAM" id="SSF55804">
    <property type="entry name" value="Phoshotransferase/anion transport protein"/>
    <property type="match status" value="1"/>
</dbReference>
<dbReference type="InterPro" id="IPR036634">
    <property type="entry name" value="PRD_sf"/>
</dbReference>
<keyword evidence="8" id="KW-0010">Activator</keyword>
<dbReference type="Proteomes" id="UP000030832">
    <property type="component" value="Unassembled WGS sequence"/>
</dbReference>
<dbReference type="InterPro" id="IPR051351">
    <property type="entry name" value="Ascorbate-PTS_EIIA_comp"/>
</dbReference>
<evidence type="ECO:0000256" key="9">
    <source>
        <dbReference type="ARBA" id="ARBA00037387"/>
    </source>
</evidence>
<evidence type="ECO:0000259" key="13">
    <source>
        <dbReference type="PROSITE" id="PS51094"/>
    </source>
</evidence>
<evidence type="ECO:0000313" key="17">
    <source>
        <dbReference type="Proteomes" id="UP000030832"/>
    </source>
</evidence>
<gene>
    <name evidence="16" type="ORF">LQ50_04045</name>
</gene>
<evidence type="ECO:0000256" key="4">
    <source>
        <dbReference type="ARBA" id="ARBA00022553"/>
    </source>
</evidence>
<dbReference type="PANTHER" id="PTHR36203:SF1">
    <property type="entry name" value="ASCORBATE-SPECIFIC PTS SYSTEM EIIA COMPONENT"/>
    <property type="match status" value="1"/>
</dbReference>
<evidence type="ECO:0000256" key="6">
    <source>
        <dbReference type="ARBA" id="ARBA00022683"/>
    </source>
</evidence>
<organism evidence="16 17">
    <name type="scientific">Halalkalibacter okhensis</name>
    <dbReference type="NCBI Taxonomy" id="333138"/>
    <lineage>
        <taxon>Bacteria</taxon>
        <taxon>Bacillati</taxon>
        <taxon>Bacillota</taxon>
        <taxon>Bacilli</taxon>
        <taxon>Bacillales</taxon>
        <taxon>Bacillaceae</taxon>
        <taxon>Halalkalibacter</taxon>
    </lineage>
</organism>
<dbReference type="PANTHER" id="PTHR36203">
    <property type="entry name" value="ASCORBATE-SPECIFIC PTS SYSTEM EIIA COMPONENT"/>
    <property type="match status" value="1"/>
</dbReference>
<keyword evidence="6" id="KW-0598">Phosphotransferase system</keyword>
<keyword evidence="16" id="KW-0762">Sugar transport</keyword>
<dbReference type="SUPFAM" id="SSF63520">
    <property type="entry name" value="PTS-regulatory domain, PRD"/>
    <property type="match status" value="2"/>
</dbReference>
<evidence type="ECO:0000259" key="15">
    <source>
        <dbReference type="PROSITE" id="PS51372"/>
    </source>
</evidence>
<dbReference type="RefSeq" id="WP_034626317.1">
    <property type="nucleotide sequence ID" value="NZ_JRJU01000003.1"/>
</dbReference>
<comment type="subcellular location">
    <subcellularLocation>
        <location evidence="1">Cytoplasm</location>
    </subcellularLocation>
</comment>
<feature type="domain" description="PRD" evidence="15">
    <location>
        <begin position="290"/>
        <end position="397"/>
    </location>
</feature>
<keyword evidence="5" id="KW-0808">Transferase</keyword>
<evidence type="ECO:0000256" key="8">
    <source>
        <dbReference type="ARBA" id="ARBA00023159"/>
    </source>
</evidence>
<evidence type="ECO:0000256" key="12">
    <source>
        <dbReference type="SAM" id="Coils"/>
    </source>
</evidence>
<evidence type="ECO:0000313" key="16">
    <source>
        <dbReference type="EMBL" id="KHF41410.1"/>
    </source>
</evidence>
<dbReference type="InterPro" id="IPR002178">
    <property type="entry name" value="PTS_EIIA_type-2_dom"/>
</dbReference>
<evidence type="ECO:0000256" key="5">
    <source>
        <dbReference type="ARBA" id="ARBA00022679"/>
    </source>
</evidence>
<dbReference type="STRING" id="333138.LQ50_04045"/>
<dbReference type="InterPro" id="IPR036095">
    <property type="entry name" value="PTS_EIIB-like_sf"/>
</dbReference>
<reference evidence="16 17" key="1">
    <citation type="submission" date="2014-09" db="EMBL/GenBank/DDBJ databases">
        <title>Genome sequencing and annotation of Bacillus Okhensis strain Kh10-101T.</title>
        <authorList>
            <person name="Prakash J.S."/>
        </authorList>
    </citation>
    <scope>NUCLEOTIDE SEQUENCE [LARGE SCALE GENOMIC DNA]</scope>
    <source>
        <strain evidence="17">Kh10-101T</strain>
    </source>
</reference>
<dbReference type="InterPro" id="IPR007737">
    <property type="entry name" value="Mga_HTH"/>
</dbReference>
<keyword evidence="7" id="KW-0418">Kinase</keyword>
<keyword evidence="4" id="KW-0597">Phosphoprotein</keyword>
<keyword evidence="17" id="KW-1185">Reference proteome</keyword>
<feature type="domain" description="PRD" evidence="15">
    <location>
        <begin position="185"/>
        <end position="286"/>
    </location>
</feature>
<feature type="domain" description="PTS EIIB type-2" evidence="14">
    <location>
        <begin position="402"/>
        <end position="490"/>
    </location>
</feature>
<evidence type="ECO:0000256" key="3">
    <source>
        <dbReference type="ARBA" id="ARBA00022490"/>
    </source>
</evidence>
<evidence type="ECO:0000256" key="11">
    <source>
        <dbReference type="ARBA" id="ARBA00042072"/>
    </source>
</evidence>
<accession>A0A0B0IJF6</accession>
<dbReference type="eggNOG" id="COG3711">
    <property type="taxonomic scope" value="Bacteria"/>
</dbReference>
<sequence length="683" mass="79139">MYLDERSNLILKEVVGNPDISNKQLENKFQLSRRQISYSFTKINDWLKEKNYPVISRTNGGKFIVSSVLIDLFAEKTNSDSSMTKYIPSEKERAEFILLMLLSSEEELSLVHFSSALQVSKNTILRDMKLSQSIVSEYKLEIVYSRMHGYEVAGSEWDKRRLLIDVLRKIFDIYKGENYIQKFAQISVDEIDRLKMQMEEVERRLNLTFIDERIRILPYIIAALLKRIKKGNLLKGSYHIDYDELSDTKEFEAAEILVQDLESIPKEERLFITLQLLTSNVLTSQFLTKSELPQLKNSLKASLELFEKKACILFKEKEALLERLVLHMKPAYYRIKYSLTTNYSILEKVSEEFEAIHFIVKDSIKPFEEYIGSPVPESEIMFITIFIGGHLINSGETISFKKKAVVVCPNGVSISRLMENTLRDLFPEFYFYQAFSIREFDRRTDLDFDIVFSPVPVQTDKHLFIVDQFISDFEKTQLRQRVMQAIFGLNSSVVKIDQLLNVIEKHAKIEEKVALEKALQDYFSFQFKSEEKQKKENNLTDFIIPETILLKDSVESWEEAVSIASKPLLERGNITENYVKAMKIQYSEMTPNIVLRLNIAIPHARPDDGVEKVGMSLLRIKEGLAFQDQKIHFVVVIAAVDKNQHLHALLQLMKIAEMNKVLAEMTEAPNARELYNLIAASVN</sequence>
<dbReference type="Gene3D" id="3.40.930.10">
    <property type="entry name" value="Mannitol-specific EII, Chain A"/>
    <property type="match status" value="1"/>
</dbReference>
<evidence type="ECO:0000259" key="14">
    <source>
        <dbReference type="PROSITE" id="PS51099"/>
    </source>
</evidence>
<comment type="function">
    <text evidence="9">The phosphoenolpyruvate-dependent sugar phosphotransferase system (sugar PTS), a major carbohydrate active transport system, catalyzes the phosphorylation of incoming sugar substrates concomitantly with their translocation across the cell membrane. The enzyme II UlaABC PTS system is involved in ascorbate transport.</text>
</comment>
<dbReference type="CDD" id="cd00211">
    <property type="entry name" value="PTS_IIA_fru"/>
    <property type="match status" value="1"/>
</dbReference>
<keyword evidence="3" id="KW-0963">Cytoplasm</keyword>
<dbReference type="GO" id="GO:0006355">
    <property type="term" value="P:regulation of DNA-templated transcription"/>
    <property type="evidence" value="ECO:0007669"/>
    <property type="project" value="InterPro"/>
</dbReference>
<dbReference type="Pfam" id="PF00359">
    <property type="entry name" value="PTS_EIIA_2"/>
    <property type="match status" value="1"/>
</dbReference>
<dbReference type="AlphaFoldDB" id="A0A0B0IJF6"/>
<dbReference type="Gene3D" id="1.10.10.10">
    <property type="entry name" value="Winged helix-like DNA-binding domain superfamily/Winged helix DNA-binding domain"/>
    <property type="match status" value="1"/>
</dbReference>
<dbReference type="InterPro" id="IPR011608">
    <property type="entry name" value="PRD"/>
</dbReference>
<evidence type="ECO:0000256" key="10">
    <source>
        <dbReference type="ARBA" id="ARBA00041175"/>
    </source>
</evidence>
<dbReference type="CDD" id="cd05568">
    <property type="entry name" value="PTS_IIB_bgl_like"/>
    <property type="match status" value="1"/>
</dbReference>
<evidence type="ECO:0000256" key="1">
    <source>
        <dbReference type="ARBA" id="ARBA00004496"/>
    </source>
</evidence>
<evidence type="ECO:0000256" key="2">
    <source>
        <dbReference type="ARBA" id="ARBA00022448"/>
    </source>
</evidence>
<dbReference type="PROSITE" id="PS51372">
    <property type="entry name" value="PRD_2"/>
    <property type="match status" value="2"/>
</dbReference>
<dbReference type="Pfam" id="PF00874">
    <property type="entry name" value="PRD"/>
    <property type="match status" value="2"/>
</dbReference>
<feature type="domain" description="PTS EIIA type-2" evidence="13">
    <location>
        <begin position="541"/>
        <end position="681"/>
    </location>
</feature>
<protein>
    <recommendedName>
        <fullName evidence="10">Ascorbate-specific PTS system EIIA component</fullName>
    </recommendedName>
    <alternativeName>
        <fullName evidence="11">Ascorbate-specific phosphotransferase enzyme IIA component</fullName>
    </alternativeName>
</protein>
<dbReference type="InterPro" id="IPR016152">
    <property type="entry name" value="PTrfase/Anion_transptr"/>
</dbReference>
<keyword evidence="12" id="KW-0175">Coiled coil</keyword>
<dbReference type="PROSITE" id="PS51099">
    <property type="entry name" value="PTS_EIIB_TYPE_2"/>
    <property type="match status" value="1"/>
</dbReference>